<organism evidence="1 2">
    <name type="scientific">Mucilaginibacter lutimaris</name>
    <dbReference type="NCBI Taxonomy" id="931629"/>
    <lineage>
        <taxon>Bacteria</taxon>
        <taxon>Pseudomonadati</taxon>
        <taxon>Bacteroidota</taxon>
        <taxon>Sphingobacteriia</taxon>
        <taxon>Sphingobacteriales</taxon>
        <taxon>Sphingobacteriaceae</taxon>
        <taxon>Mucilaginibacter</taxon>
    </lineage>
</organism>
<comment type="caution">
    <text evidence="1">The sequence shown here is derived from an EMBL/GenBank/DDBJ whole genome shotgun (WGS) entry which is preliminary data.</text>
</comment>
<dbReference type="Pfam" id="PF14054">
    <property type="entry name" value="DUF4249"/>
    <property type="match status" value="1"/>
</dbReference>
<dbReference type="Proteomes" id="UP001597073">
    <property type="component" value="Unassembled WGS sequence"/>
</dbReference>
<keyword evidence="2" id="KW-1185">Reference proteome</keyword>
<name>A0ABW2ZKX9_9SPHI</name>
<gene>
    <name evidence="1" type="ORF">ACFQZI_18345</name>
</gene>
<accession>A0ABW2ZKX9</accession>
<evidence type="ECO:0000313" key="1">
    <source>
        <dbReference type="EMBL" id="MFD0766827.1"/>
    </source>
</evidence>
<protein>
    <submittedName>
        <fullName evidence="1">DUF4249 domain-containing protein</fullName>
    </submittedName>
</protein>
<sequence>MKLLKKIIAINVALSIGLFMTGCEKTINVPLKTASPRLVVDASIDWIKNTAGNEQKIVLSTTTGYYSPEFPGVSGALITVTNASNTVFNFLEKPGTGQYICNNFRPVIGETYSLKIVLNGETYTASETFTTVPKIEDNVDQNNKGGEMGDEIETTFYYKDDANQENFYLNSIRQPYSPFPELEVEDDEHTNGNLNQESYSHEKLKPGDQVDFKLYGISKSYYNYMYKLIVASGNDGNPFPTIPSAVRGNIVNQTNNNNFAFGYFRLAEVATKSYTIK</sequence>
<dbReference type="InterPro" id="IPR025345">
    <property type="entry name" value="DUF4249"/>
</dbReference>
<dbReference type="PROSITE" id="PS51257">
    <property type="entry name" value="PROKAR_LIPOPROTEIN"/>
    <property type="match status" value="1"/>
</dbReference>
<proteinExistence type="predicted"/>
<evidence type="ECO:0000313" key="2">
    <source>
        <dbReference type="Proteomes" id="UP001597073"/>
    </source>
</evidence>
<dbReference type="RefSeq" id="WP_377145096.1">
    <property type="nucleotide sequence ID" value="NZ_JBHTIA010000013.1"/>
</dbReference>
<reference evidence="2" key="1">
    <citation type="journal article" date="2019" name="Int. J. Syst. Evol. Microbiol.">
        <title>The Global Catalogue of Microorganisms (GCM) 10K type strain sequencing project: providing services to taxonomists for standard genome sequencing and annotation.</title>
        <authorList>
            <consortium name="The Broad Institute Genomics Platform"/>
            <consortium name="The Broad Institute Genome Sequencing Center for Infectious Disease"/>
            <person name="Wu L."/>
            <person name="Ma J."/>
        </authorList>
    </citation>
    <scope>NUCLEOTIDE SEQUENCE [LARGE SCALE GENOMIC DNA]</scope>
    <source>
        <strain evidence="2">CCUG 60742</strain>
    </source>
</reference>
<dbReference type="EMBL" id="JBHTIA010000013">
    <property type="protein sequence ID" value="MFD0766827.1"/>
    <property type="molecule type" value="Genomic_DNA"/>
</dbReference>